<dbReference type="AlphaFoldDB" id="A0AA86NVY8"/>
<reference evidence="2" key="1">
    <citation type="submission" date="2023-06" db="EMBL/GenBank/DDBJ databases">
        <authorList>
            <person name="Kurt Z."/>
        </authorList>
    </citation>
    <scope>NUCLEOTIDE SEQUENCE</scope>
</reference>
<keyword evidence="1" id="KW-1133">Transmembrane helix</keyword>
<evidence type="ECO:0000313" key="3">
    <source>
        <dbReference type="EMBL" id="CAL5971694.1"/>
    </source>
</evidence>
<dbReference type="Proteomes" id="UP001642409">
    <property type="component" value="Unassembled WGS sequence"/>
</dbReference>
<accession>A0AA86NVY8</accession>
<organism evidence="2">
    <name type="scientific">Hexamita inflata</name>
    <dbReference type="NCBI Taxonomy" id="28002"/>
    <lineage>
        <taxon>Eukaryota</taxon>
        <taxon>Metamonada</taxon>
        <taxon>Diplomonadida</taxon>
        <taxon>Hexamitidae</taxon>
        <taxon>Hexamitinae</taxon>
        <taxon>Hexamita</taxon>
    </lineage>
</organism>
<keyword evidence="1" id="KW-0812">Transmembrane</keyword>
<sequence length="206" mass="23622">MLFMKLFLQTEVDCFSSSSVSLSYQTLFGISLQYAQNCIPNLVSPNIYIDVRIMRPNMLISCSYDNLNLSANFELVCQCEQNDSVCESFRHKLNDNPTGFDRNQFFQQELSSFTVEIKVLVTENDLKFSQNIYFNLMNEGNQLFMIFVAVLMIIALILLVFLLVHIFKCTQKRIKGRNDAVLNQTPCPSTVACTKFDSETIKNTIL</sequence>
<reference evidence="3 4" key="2">
    <citation type="submission" date="2024-07" db="EMBL/GenBank/DDBJ databases">
        <authorList>
            <person name="Akdeniz Z."/>
        </authorList>
    </citation>
    <scope>NUCLEOTIDE SEQUENCE [LARGE SCALE GENOMIC DNA]</scope>
</reference>
<gene>
    <name evidence="2" type="ORF">HINF_LOCUS14623</name>
    <name evidence="3" type="ORF">HINF_LOCUS1533</name>
</gene>
<proteinExistence type="predicted"/>
<protein>
    <submittedName>
        <fullName evidence="3">Hypothetical_protein</fullName>
    </submittedName>
</protein>
<name>A0AA86NVY8_9EUKA</name>
<feature type="transmembrane region" description="Helical" evidence="1">
    <location>
        <begin position="143"/>
        <end position="167"/>
    </location>
</feature>
<evidence type="ECO:0000256" key="1">
    <source>
        <dbReference type="SAM" id="Phobius"/>
    </source>
</evidence>
<keyword evidence="1" id="KW-0472">Membrane</keyword>
<evidence type="ECO:0000313" key="4">
    <source>
        <dbReference type="Proteomes" id="UP001642409"/>
    </source>
</evidence>
<dbReference type="EMBL" id="CAXDID020000003">
    <property type="protein sequence ID" value="CAL5971694.1"/>
    <property type="molecule type" value="Genomic_DNA"/>
</dbReference>
<keyword evidence="4" id="KW-1185">Reference proteome</keyword>
<comment type="caution">
    <text evidence="2">The sequence shown here is derived from an EMBL/GenBank/DDBJ whole genome shotgun (WGS) entry which is preliminary data.</text>
</comment>
<evidence type="ECO:0000313" key="2">
    <source>
        <dbReference type="EMBL" id="CAI9926978.1"/>
    </source>
</evidence>
<dbReference type="EMBL" id="CATOUU010000380">
    <property type="protein sequence ID" value="CAI9926978.1"/>
    <property type="molecule type" value="Genomic_DNA"/>
</dbReference>